<keyword evidence="4" id="KW-0175">Coiled coil</keyword>
<dbReference type="GO" id="GO:0034023">
    <property type="term" value="F:5-(carboxyamino)imidazole ribonucleotide mutase activity"/>
    <property type="evidence" value="ECO:0007669"/>
    <property type="project" value="UniProtKB-UniRule"/>
</dbReference>
<comment type="function">
    <text evidence="3">Catalyzes the conversion of N5-carboxyaminoimidazole ribonucleotide (N5-CAIR) to 4-carboxy-5-aminoimidazole ribonucleotide (CAIR).</text>
</comment>
<evidence type="ECO:0000259" key="5">
    <source>
        <dbReference type="SMART" id="SM01001"/>
    </source>
</evidence>
<gene>
    <name evidence="3" type="primary">purE</name>
    <name evidence="6" type="ORF">SAMN05444380_10995</name>
</gene>
<comment type="similarity">
    <text evidence="3">Belongs to the AIR carboxylase family. Class I subfamily.</text>
</comment>
<dbReference type="Gene3D" id="3.40.50.1970">
    <property type="match status" value="1"/>
</dbReference>
<dbReference type="STRING" id="385682.SAMN05444380_10995"/>
<name>A0A1I1ZJ81_9BACT</name>
<dbReference type="UniPathway" id="UPA00074">
    <property type="reaction ID" value="UER00943"/>
</dbReference>
<evidence type="ECO:0000256" key="3">
    <source>
        <dbReference type="HAMAP-Rule" id="MF_01929"/>
    </source>
</evidence>
<accession>A0A1I1ZJ81</accession>
<comment type="pathway">
    <text evidence="3">Purine metabolism; IMP biosynthesis via de novo pathway; 5-amino-1-(5-phospho-D-ribosyl)imidazole-4-carboxylate from 5-amino-1-(5-phospho-D-ribosyl)imidazole (N5-CAIR route): step 2/2.</text>
</comment>
<dbReference type="HAMAP" id="MF_01929">
    <property type="entry name" value="PurE_classI"/>
    <property type="match status" value="1"/>
</dbReference>
<dbReference type="AlphaFoldDB" id="A0A1I1ZJ81"/>
<dbReference type="NCBIfam" id="TIGR01162">
    <property type="entry name" value="purE"/>
    <property type="match status" value="1"/>
</dbReference>
<dbReference type="InterPro" id="IPR033747">
    <property type="entry name" value="PurE_ClassI"/>
</dbReference>
<dbReference type="eggNOG" id="COG0041">
    <property type="taxonomic scope" value="Bacteria"/>
</dbReference>
<sequence length="218" mass="23616">MVNVRSFAKKQLTSQISNYYYKSVHRYTISDKNLLHKLHNIKPKTNTSMNPLVSIIMGSTSDLAVMEKAAKVLNDFQIPFEINALSAHRTPDQVMQFAREAYGRGIRVIIAGAGGAAHLPGVIAALTPIPVIGVPIKASISIDGWDSILSILQMPPGIPVATVGLDGAQNAGILAAQILGTGDKNIYQKVETYKASLSQKIEKANQELATIKFDYKTN</sequence>
<dbReference type="InterPro" id="IPR000031">
    <property type="entry name" value="PurE_dom"/>
</dbReference>
<dbReference type="InterPro" id="IPR024694">
    <property type="entry name" value="PurE_prokaryotes"/>
</dbReference>
<organism evidence="6 7">
    <name type="scientific">Thermophagus xiamenensis</name>
    <dbReference type="NCBI Taxonomy" id="385682"/>
    <lineage>
        <taxon>Bacteria</taxon>
        <taxon>Pseudomonadati</taxon>
        <taxon>Bacteroidota</taxon>
        <taxon>Bacteroidia</taxon>
        <taxon>Marinilabiliales</taxon>
        <taxon>Marinilabiliaceae</taxon>
        <taxon>Thermophagus</taxon>
    </lineage>
</organism>
<keyword evidence="2 3" id="KW-0413">Isomerase</keyword>
<feature type="binding site" evidence="3">
    <location>
        <position position="62"/>
    </location>
    <ligand>
        <name>substrate</name>
    </ligand>
</feature>
<feature type="binding site" evidence="3">
    <location>
        <position position="89"/>
    </location>
    <ligand>
        <name>substrate</name>
    </ligand>
</feature>
<feature type="domain" description="PurE" evidence="5">
    <location>
        <begin position="51"/>
        <end position="201"/>
    </location>
</feature>
<evidence type="ECO:0000256" key="2">
    <source>
        <dbReference type="ARBA" id="ARBA00023235"/>
    </source>
</evidence>
<dbReference type="PANTHER" id="PTHR23046">
    <property type="entry name" value="PHOSPHORIBOSYLAMINOIMIDAZOLE CARBOXYLASE CATALYTIC SUBUNIT"/>
    <property type="match status" value="1"/>
</dbReference>
<reference evidence="6 7" key="1">
    <citation type="submission" date="2016-10" db="EMBL/GenBank/DDBJ databases">
        <authorList>
            <person name="de Groot N.N."/>
        </authorList>
    </citation>
    <scope>NUCLEOTIDE SEQUENCE [LARGE SCALE GENOMIC DNA]</scope>
    <source>
        <strain evidence="6 7">DSM 19012</strain>
    </source>
</reference>
<dbReference type="Proteomes" id="UP000181976">
    <property type="component" value="Unassembled WGS sequence"/>
</dbReference>
<dbReference type="InParanoid" id="A0A1I1ZJ81"/>
<evidence type="ECO:0000313" key="6">
    <source>
        <dbReference type="EMBL" id="SFE30613.1"/>
    </source>
</evidence>
<feature type="coiled-coil region" evidence="4">
    <location>
        <begin position="187"/>
        <end position="214"/>
    </location>
</feature>
<comment type="catalytic activity">
    <reaction evidence="3">
        <text>5-carboxyamino-1-(5-phospho-D-ribosyl)imidazole + H(+) = 5-amino-1-(5-phospho-D-ribosyl)imidazole-4-carboxylate</text>
        <dbReference type="Rhea" id="RHEA:13193"/>
        <dbReference type="ChEBI" id="CHEBI:15378"/>
        <dbReference type="ChEBI" id="CHEBI:58730"/>
        <dbReference type="ChEBI" id="CHEBI:77657"/>
        <dbReference type="EC" id="5.4.99.18"/>
    </reaction>
</comment>
<evidence type="ECO:0000256" key="4">
    <source>
        <dbReference type="SAM" id="Coils"/>
    </source>
</evidence>
<dbReference type="Pfam" id="PF00731">
    <property type="entry name" value="AIRC"/>
    <property type="match status" value="1"/>
</dbReference>
<protein>
    <recommendedName>
        <fullName evidence="3">N5-carboxyaminoimidazole ribonucleotide mutase</fullName>
        <shortName evidence="3">N5-CAIR mutase</shortName>
        <ecNumber evidence="3">5.4.99.18</ecNumber>
    </recommendedName>
    <alternativeName>
        <fullName evidence="3">5-(carboxyamino)imidazole ribonucleotide mutase</fullName>
    </alternativeName>
</protein>
<dbReference type="EMBL" id="FONA01000009">
    <property type="protein sequence ID" value="SFE30613.1"/>
    <property type="molecule type" value="Genomic_DNA"/>
</dbReference>
<dbReference type="EC" id="5.4.99.18" evidence="3"/>
<dbReference type="SUPFAM" id="SSF52255">
    <property type="entry name" value="N5-CAIR mutase (phosphoribosylaminoimidazole carboxylase, PurE)"/>
    <property type="match status" value="1"/>
</dbReference>
<evidence type="ECO:0000256" key="1">
    <source>
        <dbReference type="ARBA" id="ARBA00022755"/>
    </source>
</evidence>
<dbReference type="PANTHER" id="PTHR23046:SF2">
    <property type="entry name" value="PHOSPHORIBOSYLAMINOIMIDAZOLE CARBOXYLASE"/>
    <property type="match status" value="1"/>
</dbReference>
<evidence type="ECO:0000313" key="7">
    <source>
        <dbReference type="Proteomes" id="UP000181976"/>
    </source>
</evidence>
<dbReference type="GO" id="GO:0006189">
    <property type="term" value="P:'de novo' IMP biosynthetic process"/>
    <property type="evidence" value="ECO:0007669"/>
    <property type="project" value="UniProtKB-UniRule"/>
</dbReference>
<keyword evidence="7" id="KW-1185">Reference proteome</keyword>
<dbReference type="FunCoup" id="A0A1I1ZJ81">
    <property type="interactions" value="373"/>
</dbReference>
<feature type="binding site" evidence="3">
    <location>
        <position position="59"/>
    </location>
    <ligand>
        <name>substrate</name>
    </ligand>
</feature>
<dbReference type="SMART" id="SM01001">
    <property type="entry name" value="AIRC"/>
    <property type="match status" value="1"/>
</dbReference>
<proteinExistence type="inferred from homology"/>
<keyword evidence="1 3" id="KW-0658">Purine biosynthesis</keyword>